<sequence length="24" mass="2515">MASTGSPATSSGCWASRSQRSSRR</sequence>
<organism evidence="2">
    <name type="scientific">Arundo donax</name>
    <name type="common">Giant reed</name>
    <name type="synonym">Donax arundinaceus</name>
    <dbReference type="NCBI Taxonomy" id="35708"/>
    <lineage>
        <taxon>Eukaryota</taxon>
        <taxon>Viridiplantae</taxon>
        <taxon>Streptophyta</taxon>
        <taxon>Embryophyta</taxon>
        <taxon>Tracheophyta</taxon>
        <taxon>Spermatophyta</taxon>
        <taxon>Magnoliopsida</taxon>
        <taxon>Liliopsida</taxon>
        <taxon>Poales</taxon>
        <taxon>Poaceae</taxon>
        <taxon>PACMAD clade</taxon>
        <taxon>Arundinoideae</taxon>
        <taxon>Arundineae</taxon>
        <taxon>Arundo</taxon>
    </lineage>
</organism>
<reference evidence="2" key="1">
    <citation type="submission" date="2014-09" db="EMBL/GenBank/DDBJ databases">
        <authorList>
            <person name="Magalhaes I.L.F."/>
            <person name="Oliveira U."/>
            <person name="Santos F.R."/>
            <person name="Vidigal T.H.D.A."/>
            <person name="Brescovit A.D."/>
            <person name="Santos A.J."/>
        </authorList>
    </citation>
    <scope>NUCLEOTIDE SEQUENCE</scope>
    <source>
        <tissue evidence="2">Shoot tissue taken approximately 20 cm above the soil surface</tissue>
    </source>
</reference>
<proteinExistence type="predicted"/>
<dbReference type="EMBL" id="GBRH01270708">
    <property type="protein sequence ID" value="JAD27187.1"/>
    <property type="molecule type" value="Transcribed_RNA"/>
</dbReference>
<protein>
    <submittedName>
        <fullName evidence="2">Uncharacterized protein</fullName>
    </submittedName>
</protein>
<feature type="region of interest" description="Disordered" evidence="1">
    <location>
        <begin position="1"/>
        <end position="24"/>
    </location>
</feature>
<name>A0A0A8YX50_ARUDO</name>
<evidence type="ECO:0000256" key="1">
    <source>
        <dbReference type="SAM" id="MobiDB-lite"/>
    </source>
</evidence>
<reference evidence="2" key="2">
    <citation type="journal article" date="2015" name="Data Brief">
        <title>Shoot transcriptome of the giant reed, Arundo donax.</title>
        <authorList>
            <person name="Barrero R.A."/>
            <person name="Guerrero F.D."/>
            <person name="Moolhuijzen P."/>
            <person name="Goolsby J.A."/>
            <person name="Tidwell J."/>
            <person name="Bellgard S.E."/>
            <person name="Bellgard M.I."/>
        </authorList>
    </citation>
    <scope>NUCLEOTIDE SEQUENCE</scope>
    <source>
        <tissue evidence="2">Shoot tissue taken approximately 20 cm above the soil surface</tissue>
    </source>
</reference>
<evidence type="ECO:0000313" key="2">
    <source>
        <dbReference type="EMBL" id="JAD27187.1"/>
    </source>
</evidence>
<dbReference type="AlphaFoldDB" id="A0A0A8YX50"/>
<accession>A0A0A8YX50</accession>